<evidence type="ECO:0000313" key="5">
    <source>
        <dbReference type="Proteomes" id="UP000204551"/>
    </source>
</evidence>
<dbReference type="Pfam" id="PF09990">
    <property type="entry name" value="DUF2231"/>
    <property type="match status" value="1"/>
</dbReference>
<dbReference type="InterPro" id="IPR001611">
    <property type="entry name" value="Leu-rich_rpt"/>
</dbReference>
<feature type="transmembrane region" description="Helical" evidence="1">
    <location>
        <begin position="113"/>
        <end position="131"/>
    </location>
</feature>
<dbReference type="PANTHER" id="PTHR35889">
    <property type="entry name" value="CYCLOINULO-OLIGOSACCHARIDE FRUCTANOTRANSFERASE-RELATED"/>
    <property type="match status" value="1"/>
</dbReference>
<dbReference type="EMBL" id="CP022515">
    <property type="protein sequence ID" value="ASO03962.1"/>
    <property type="molecule type" value="Genomic_DNA"/>
</dbReference>
<proteinExistence type="predicted"/>
<sequence length="464" mass="51167">MDQITEVLDWVIFIGRFHPLIVHLPIGIILVGISMYILAKKKKFSQLKGAVPFLMGAGAVSAILSCVFGYMLSFQGGYDAEALNSHQWMGVALAVFAVLAFVFMVWEKTKRIVVLQSGLMVFLLVGLGYTGHMGGNLTHGASYLTQYSPDPLRKLVGLPPKPEKRPPVTVLDSADIFLDVVSPMLSDYCVSCHNPGKSKGDLVLSSYDRIIKGGENGQGVVIGDLKESELYRRVSLPEHHDDFMPPDGKKPLSGEQIKLLELWIMNGAPEKGQMGDFQIEGDYLSAANKVLGLEGHGGNSLARKVEPADSLVVASLNAKGYVIRTISEGSYLLDVSFVAQKNLENVSIEQLLPLKDQIVYLNLNNRNLGDKDLEVIGQFENMVRLNIHSNPITDEGLSFLAKLENLEVLNLYGTQIGDNGLERLELLQKLNRIYLWNTQVTLEKVENLKAKYPDLEINIGEEAS</sequence>
<dbReference type="SUPFAM" id="SSF52047">
    <property type="entry name" value="RNI-like"/>
    <property type="match status" value="1"/>
</dbReference>
<feature type="transmembrane region" description="Helical" evidence="1">
    <location>
        <begin position="20"/>
        <end position="39"/>
    </location>
</feature>
<dbReference type="Pfam" id="PF13516">
    <property type="entry name" value="LRR_6"/>
    <property type="match status" value="2"/>
</dbReference>
<dbReference type="STRING" id="616991.GCA_000733925_03604"/>
<protein>
    <submittedName>
        <fullName evidence="4">Planctomycete cytochrome C</fullName>
    </submittedName>
</protein>
<keyword evidence="1" id="KW-1133">Transmembrane helix</keyword>
<reference evidence="4 5" key="1">
    <citation type="submission" date="2017-07" db="EMBL/GenBank/DDBJ databases">
        <title>Genome Sequence of Arenibacter algicola Strain SMS7 Isolated from a culture of the Diatom Skeletonema marinoi.</title>
        <authorList>
            <person name="Topel M."/>
            <person name="Pinder M.I.M."/>
            <person name="Johansson O.N."/>
            <person name="Kourtchenko O."/>
            <person name="Godhe A."/>
            <person name="Clarke A.K."/>
        </authorList>
    </citation>
    <scope>NUCLEOTIDE SEQUENCE [LARGE SCALE GENOMIC DNA]</scope>
    <source>
        <strain evidence="4 5">SMS7</strain>
    </source>
</reference>
<feature type="transmembrane region" description="Helical" evidence="1">
    <location>
        <begin position="51"/>
        <end position="74"/>
    </location>
</feature>
<dbReference type="AlphaFoldDB" id="A0A221URM0"/>
<dbReference type="PANTHER" id="PTHR35889:SF3">
    <property type="entry name" value="F-BOX DOMAIN-CONTAINING PROTEIN"/>
    <property type="match status" value="1"/>
</dbReference>
<dbReference type="Gene3D" id="3.80.10.10">
    <property type="entry name" value="Ribonuclease Inhibitor"/>
    <property type="match status" value="1"/>
</dbReference>
<accession>A0A221URM0</accession>
<dbReference type="Proteomes" id="UP000204551">
    <property type="component" value="Chromosome"/>
</dbReference>
<dbReference type="KEGG" id="aalg:AREALGSMS7_00468"/>
<dbReference type="InterPro" id="IPR011429">
    <property type="entry name" value="Cyt_c_Planctomycete-type"/>
</dbReference>
<dbReference type="InterPro" id="IPR019251">
    <property type="entry name" value="DUF2231_TM"/>
</dbReference>
<keyword evidence="1" id="KW-0812">Transmembrane</keyword>
<gene>
    <name evidence="4" type="ORF">AREALGSMS7_00468</name>
</gene>
<dbReference type="RefSeq" id="WP_093977088.1">
    <property type="nucleotide sequence ID" value="NZ_CP022515.1"/>
</dbReference>
<evidence type="ECO:0000259" key="2">
    <source>
        <dbReference type="Pfam" id="PF07635"/>
    </source>
</evidence>
<dbReference type="Pfam" id="PF07635">
    <property type="entry name" value="PSCyt1"/>
    <property type="match status" value="1"/>
</dbReference>
<feature type="domain" description="DUF2231" evidence="3">
    <location>
        <begin position="17"/>
        <end position="138"/>
    </location>
</feature>
<name>A0A221URM0_9FLAO</name>
<keyword evidence="1" id="KW-0472">Membrane</keyword>
<dbReference type="InterPro" id="IPR032675">
    <property type="entry name" value="LRR_dom_sf"/>
</dbReference>
<feature type="domain" description="Cytochrome C Planctomycete-type" evidence="2">
    <location>
        <begin position="189"/>
        <end position="248"/>
    </location>
</feature>
<dbReference type="eggNOG" id="COG4886">
    <property type="taxonomic scope" value="Bacteria"/>
</dbReference>
<evidence type="ECO:0000259" key="3">
    <source>
        <dbReference type="Pfam" id="PF09990"/>
    </source>
</evidence>
<evidence type="ECO:0000313" key="4">
    <source>
        <dbReference type="EMBL" id="ASO03962.1"/>
    </source>
</evidence>
<feature type="transmembrane region" description="Helical" evidence="1">
    <location>
        <begin position="86"/>
        <end position="106"/>
    </location>
</feature>
<evidence type="ECO:0000256" key="1">
    <source>
        <dbReference type="SAM" id="Phobius"/>
    </source>
</evidence>
<organism evidence="4 5">
    <name type="scientific">Arenibacter algicola</name>
    <dbReference type="NCBI Taxonomy" id="616991"/>
    <lineage>
        <taxon>Bacteria</taxon>
        <taxon>Pseudomonadati</taxon>
        <taxon>Bacteroidota</taxon>
        <taxon>Flavobacteriia</taxon>
        <taxon>Flavobacteriales</taxon>
        <taxon>Flavobacteriaceae</taxon>
        <taxon>Arenibacter</taxon>
    </lineage>
</organism>